<dbReference type="InterPro" id="IPR003385">
    <property type="entry name" value="Glyco_hydro_77"/>
</dbReference>
<name>A0A3N4V1V3_9BURK</name>
<evidence type="ECO:0000313" key="11">
    <source>
        <dbReference type="EMBL" id="RPE66904.1"/>
    </source>
</evidence>
<evidence type="ECO:0000256" key="4">
    <source>
        <dbReference type="ARBA" id="ARBA00020295"/>
    </source>
</evidence>
<dbReference type="GO" id="GO:0005975">
    <property type="term" value="P:carbohydrate metabolic process"/>
    <property type="evidence" value="ECO:0007669"/>
    <property type="project" value="InterPro"/>
</dbReference>
<evidence type="ECO:0000256" key="2">
    <source>
        <dbReference type="ARBA" id="ARBA00005684"/>
    </source>
</evidence>
<sequence length="503" mass="56422">MTAPPAKPLHRRSSGILLHPTSLPGSASCGDLGAAARHWVDWLQSAAQSWWQVLPLTPPGPGFSPYQSLSAFAGSPWLIDLGALRERGWLRDDEPVPLVDGQSCGTPEGVAARQRLLMQAWQGFQRAATEPERSDLEAFVARERNWLEDYALFMVLDARHGQPWTRWPERLARRDPSALAEVAAAAQDERGFWCFTQWLFERQWQALRAYARERGIGVIGDLPIFVAHHSADVWAQPSWFALDPSGEPEVIAGVPPDYFSPQGQRWGNPLYRWDRMAEDGYGWWKRRLQRTLEQFDVVRIDHFRGFASYWEVPAQAPTAIDGRWRPGPGLAFFQTLQAQLGPLPLIAEDLGADLGEAMALREACGYPGMRVLQFGFDGHADNPHLPHNYEPHTMAYPGTHDNDTAVGWWQSLEPSAQALVRRYLGPGVDGEGIHWSLIRALSLSVARTVIVPFQDVLGLDGRHRMNTPGLAEGCWRWRFDWPMVGPEPAARLAEIVRAHGRAP</sequence>
<evidence type="ECO:0000256" key="3">
    <source>
        <dbReference type="ARBA" id="ARBA00012560"/>
    </source>
</evidence>
<evidence type="ECO:0000256" key="7">
    <source>
        <dbReference type="ARBA" id="ARBA00023277"/>
    </source>
</evidence>
<dbReference type="PROSITE" id="PS51257">
    <property type="entry name" value="PROKAR_LIPOPROTEIN"/>
    <property type="match status" value="1"/>
</dbReference>
<dbReference type="Pfam" id="PF02446">
    <property type="entry name" value="Glyco_hydro_77"/>
    <property type="match status" value="1"/>
</dbReference>
<comment type="caution">
    <text evidence="11">The sequence shown here is derived from an EMBL/GenBank/DDBJ whole genome shotgun (WGS) entry which is preliminary data.</text>
</comment>
<evidence type="ECO:0000256" key="5">
    <source>
        <dbReference type="ARBA" id="ARBA00022676"/>
    </source>
</evidence>
<dbReference type="EC" id="2.4.1.25" evidence="3 10"/>
<evidence type="ECO:0000256" key="6">
    <source>
        <dbReference type="ARBA" id="ARBA00022679"/>
    </source>
</evidence>
<dbReference type="AlphaFoldDB" id="A0A3N4V1V3"/>
<dbReference type="NCBIfam" id="TIGR00217">
    <property type="entry name" value="malQ"/>
    <property type="match status" value="1"/>
</dbReference>
<gene>
    <name evidence="11" type="ORF">EDC62_1978</name>
</gene>
<dbReference type="SUPFAM" id="SSF51445">
    <property type="entry name" value="(Trans)glycosidases"/>
    <property type="match status" value="1"/>
</dbReference>
<evidence type="ECO:0000256" key="1">
    <source>
        <dbReference type="ARBA" id="ARBA00000439"/>
    </source>
</evidence>
<keyword evidence="7 10" id="KW-0119">Carbohydrate metabolism</keyword>
<accession>A0A3N4V1V3</accession>
<organism evidence="11 12">
    <name type="scientific">Tibeticola sediminis</name>
    <dbReference type="NCBI Taxonomy" id="1917811"/>
    <lineage>
        <taxon>Bacteria</taxon>
        <taxon>Pseudomonadati</taxon>
        <taxon>Pseudomonadota</taxon>
        <taxon>Betaproteobacteria</taxon>
        <taxon>Burkholderiales</taxon>
        <taxon>Comamonadaceae</taxon>
        <taxon>Tibeticola</taxon>
    </lineage>
</organism>
<keyword evidence="12" id="KW-1185">Reference proteome</keyword>
<dbReference type="GO" id="GO:0004134">
    <property type="term" value="F:4-alpha-glucanotransferase activity"/>
    <property type="evidence" value="ECO:0007669"/>
    <property type="project" value="UniProtKB-EC"/>
</dbReference>
<dbReference type="InterPro" id="IPR017853">
    <property type="entry name" value="GH"/>
</dbReference>
<dbReference type="OrthoDB" id="9761577at2"/>
<dbReference type="NCBIfam" id="NF011080">
    <property type="entry name" value="PRK14508.1-3"/>
    <property type="match status" value="1"/>
</dbReference>
<dbReference type="EMBL" id="RKQL01000004">
    <property type="protein sequence ID" value="RPE66904.1"/>
    <property type="molecule type" value="Genomic_DNA"/>
</dbReference>
<dbReference type="RefSeq" id="WP_124223156.1">
    <property type="nucleotide sequence ID" value="NZ_RKQL01000004.1"/>
</dbReference>
<keyword evidence="6 10" id="KW-0808">Transferase</keyword>
<reference evidence="11 12" key="1">
    <citation type="submission" date="2018-11" db="EMBL/GenBank/DDBJ databases">
        <title>Genomic Encyclopedia of Type Strains, Phase IV (KMG-IV): sequencing the most valuable type-strain genomes for metagenomic binning, comparative biology and taxonomic classification.</title>
        <authorList>
            <person name="Goeker M."/>
        </authorList>
    </citation>
    <scope>NUCLEOTIDE SEQUENCE [LARGE SCALE GENOMIC DNA]</scope>
    <source>
        <strain evidence="11 12">DSM 101684</strain>
    </source>
</reference>
<comment type="similarity">
    <text evidence="2 10">Belongs to the disproportionating enzyme family.</text>
</comment>
<keyword evidence="5 10" id="KW-0328">Glycosyltransferase</keyword>
<comment type="catalytic activity">
    <reaction evidence="1 10">
        <text>Transfers a segment of a (1-&gt;4)-alpha-D-glucan to a new position in an acceptor, which may be glucose or a (1-&gt;4)-alpha-D-glucan.</text>
        <dbReference type="EC" id="2.4.1.25"/>
    </reaction>
</comment>
<protein>
    <recommendedName>
        <fullName evidence="4 10">4-alpha-glucanotransferase</fullName>
        <ecNumber evidence="3 10">2.4.1.25</ecNumber>
    </recommendedName>
    <alternativeName>
        <fullName evidence="8 10">Amylomaltase</fullName>
    </alternativeName>
    <alternativeName>
        <fullName evidence="9 10">Disproportionating enzyme</fullName>
    </alternativeName>
</protein>
<evidence type="ECO:0000256" key="9">
    <source>
        <dbReference type="ARBA" id="ARBA00031501"/>
    </source>
</evidence>
<evidence type="ECO:0000256" key="8">
    <source>
        <dbReference type="ARBA" id="ARBA00031423"/>
    </source>
</evidence>
<proteinExistence type="inferred from homology"/>
<evidence type="ECO:0000256" key="10">
    <source>
        <dbReference type="RuleBase" id="RU361207"/>
    </source>
</evidence>
<dbReference type="PANTHER" id="PTHR32438:SF5">
    <property type="entry name" value="4-ALPHA-GLUCANOTRANSFERASE DPE1, CHLOROPLASTIC_AMYLOPLASTIC"/>
    <property type="match status" value="1"/>
</dbReference>
<evidence type="ECO:0000313" key="12">
    <source>
        <dbReference type="Proteomes" id="UP000272193"/>
    </source>
</evidence>
<dbReference type="Proteomes" id="UP000272193">
    <property type="component" value="Unassembled WGS sequence"/>
</dbReference>
<dbReference type="PANTHER" id="PTHR32438">
    <property type="entry name" value="4-ALPHA-GLUCANOTRANSFERASE DPE1, CHLOROPLASTIC/AMYLOPLASTIC"/>
    <property type="match status" value="1"/>
</dbReference>
<dbReference type="Gene3D" id="3.20.20.80">
    <property type="entry name" value="Glycosidases"/>
    <property type="match status" value="1"/>
</dbReference>